<reference evidence="1" key="1">
    <citation type="submission" date="2023-10" db="EMBL/GenBank/DDBJ databases">
        <title>Genome assemblies of two species of porcelain crab, Petrolisthes cinctipes and Petrolisthes manimaculis (Anomura: Porcellanidae).</title>
        <authorList>
            <person name="Angst P."/>
        </authorList>
    </citation>
    <scope>NUCLEOTIDE SEQUENCE</scope>
    <source>
        <strain evidence="1">PB745_01</strain>
        <tissue evidence="1">Gill</tissue>
    </source>
</reference>
<evidence type="ECO:0000313" key="2">
    <source>
        <dbReference type="Proteomes" id="UP001286313"/>
    </source>
</evidence>
<protein>
    <submittedName>
        <fullName evidence="1">Uncharacterized protein</fullName>
    </submittedName>
</protein>
<dbReference type="AlphaFoldDB" id="A0AAE1F914"/>
<accession>A0AAE1F914</accession>
<keyword evidence="2" id="KW-1185">Reference proteome</keyword>
<dbReference type="EMBL" id="JAWQEG010002822">
    <property type="protein sequence ID" value="KAK3869533.1"/>
    <property type="molecule type" value="Genomic_DNA"/>
</dbReference>
<proteinExistence type="predicted"/>
<dbReference type="Proteomes" id="UP001286313">
    <property type="component" value="Unassembled WGS sequence"/>
</dbReference>
<gene>
    <name evidence="1" type="ORF">Pcinc_025173</name>
</gene>
<sequence>MEKKGRKPSSKTGLYQPEQPKFLVSADSCQLKSTPFKGSKMYSTEKKKVPIFRPGGTLSSALVRVPQFHTGITPSVTAKDSRQCKAAKGLENFDPASKIIGLLLQ</sequence>
<organism evidence="1 2">
    <name type="scientific">Petrolisthes cinctipes</name>
    <name type="common">Flat porcelain crab</name>
    <dbReference type="NCBI Taxonomy" id="88211"/>
    <lineage>
        <taxon>Eukaryota</taxon>
        <taxon>Metazoa</taxon>
        <taxon>Ecdysozoa</taxon>
        <taxon>Arthropoda</taxon>
        <taxon>Crustacea</taxon>
        <taxon>Multicrustacea</taxon>
        <taxon>Malacostraca</taxon>
        <taxon>Eumalacostraca</taxon>
        <taxon>Eucarida</taxon>
        <taxon>Decapoda</taxon>
        <taxon>Pleocyemata</taxon>
        <taxon>Anomura</taxon>
        <taxon>Galatheoidea</taxon>
        <taxon>Porcellanidae</taxon>
        <taxon>Petrolisthes</taxon>
    </lineage>
</organism>
<evidence type="ECO:0000313" key="1">
    <source>
        <dbReference type="EMBL" id="KAK3869533.1"/>
    </source>
</evidence>
<comment type="caution">
    <text evidence="1">The sequence shown here is derived from an EMBL/GenBank/DDBJ whole genome shotgun (WGS) entry which is preliminary data.</text>
</comment>
<name>A0AAE1F914_PETCI</name>